<dbReference type="InterPro" id="IPR012933">
    <property type="entry name" value="HicA_mRNA_interferase"/>
</dbReference>
<evidence type="ECO:0000256" key="4">
    <source>
        <dbReference type="ARBA" id="ARBA00022759"/>
    </source>
</evidence>
<gene>
    <name evidence="8" type="ORF">MTP09_04350</name>
</gene>
<comment type="similarity">
    <text evidence="1">Belongs to the HicA mRNA interferase family.</text>
</comment>
<dbReference type="Gene3D" id="3.30.920.30">
    <property type="entry name" value="Hypothetical protein"/>
    <property type="match status" value="1"/>
</dbReference>
<dbReference type="Pfam" id="PF07927">
    <property type="entry name" value="HicA_toxin"/>
    <property type="match status" value="1"/>
</dbReference>
<organism evidence="8 9">
    <name type="scientific">Chryseobacterium suipulveris</name>
    <dbReference type="NCBI Taxonomy" id="2929800"/>
    <lineage>
        <taxon>Bacteria</taxon>
        <taxon>Pseudomonadati</taxon>
        <taxon>Bacteroidota</taxon>
        <taxon>Flavobacteriia</taxon>
        <taxon>Flavobacteriales</taxon>
        <taxon>Weeksellaceae</taxon>
        <taxon>Chryseobacterium group</taxon>
        <taxon>Chryseobacterium</taxon>
    </lineage>
</organism>
<keyword evidence="6" id="KW-0694">RNA-binding</keyword>
<keyword evidence="5" id="KW-0378">Hydrolase</keyword>
<evidence type="ECO:0000256" key="1">
    <source>
        <dbReference type="ARBA" id="ARBA00006620"/>
    </source>
</evidence>
<sequence length="199" mass="22456">MDSKELIRILTRDNRSLKAVKGSHHHFSHPEKKGKITVPHPKKDLSIGTVNAILKQAGLKLKAMKKIKVTVRKSNGEYFGNTENIEGIVVSSGFSLDELKENMKQAFLFHLEECEKDGDTDFVEKYKNGVEFVYEIDLAGIGKQLPELNFAELSRRLGISPVMMRKYATGKTKASEKRLSEIQKGIREIGKELSEINLL</sequence>
<evidence type="ECO:0000256" key="7">
    <source>
        <dbReference type="ARBA" id="ARBA00023016"/>
    </source>
</evidence>
<keyword evidence="4" id="KW-0255">Endonuclease</keyword>
<evidence type="ECO:0000256" key="2">
    <source>
        <dbReference type="ARBA" id="ARBA00022649"/>
    </source>
</evidence>
<accession>A0ABY4BRP6</accession>
<keyword evidence="3" id="KW-0540">Nuclease</keyword>
<reference evidence="8 9" key="1">
    <citation type="submission" date="2022-03" db="EMBL/GenBank/DDBJ databases">
        <title>Chryseobacterium sp. isolated from particulate matters in swine house.</title>
        <authorList>
            <person name="Won M."/>
            <person name="Kim S.-J."/>
            <person name="Kwon S.-W."/>
        </authorList>
    </citation>
    <scope>NUCLEOTIDE SEQUENCE [LARGE SCALE GENOMIC DNA]</scope>
    <source>
        <strain evidence="8 9">SC2-2</strain>
    </source>
</reference>
<keyword evidence="9" id="KW-1185">Reference proteome</keyword>
<keyword evidence="7" id="KW-0346">Stress response</keyword>
<evidence type="ECO:0000256" key="5">
    <source>
        <dbReference type="ARBA" id="ARBA00022801"/>
    </source>
</evidence>
<keyword evidence="2" id="KW-1277">Toxin-antitoxin system</keyword>
<dbReference type="SUPFAM" id="SSF143100">
    <property type="entry name" value="TTHA1013/TTHA0281-like"/>
    <property type="match status" value="1"/>
</dbReference>
<evidence type="ECO:0000313" key="9">
    <source>
        <dbReference type="Proteomes" id="UP000831460"/>
    </source>
</evidence>
<evidence type="ECO:0000256" key="6">
    <source>
        <dbReference type="ARBA" id="ARBA00022884"/>
    </source>
</evidence>
<dbReference type="SUPFAM" id="SSF54786">
    <property type="entry name" value="YcfA/nrd intein domain"/>
    <property type="match status" value="1"/>
</dbReference>
<dbReference type="EMBL" id="CP094532">
    <property type="protein sequence ID" value="UOE41871.1"/>
    <property type="molecule type" value="Genomic_DNA"/>
</dbReference>
<evidence type="ECO:0000313" key="8">
    <source>
        <dbReference type="EMBL" id="UOE41871.1"/>
    </source>
</evidence>
<protein>
    <submittedName>
        <fullName evidence="8">Type II toxin-antitoxin system HicA family toxin</fullName>
    </submittedName>
</protein>
<evidence type="ECO:0000256" key="3">
    <source>
        <dbReference type="ARBA" id="ARBA00022722"/>
    </source>
</evidence>
<name>A0ABY4BRP6_9FLAO</name>
<dbReference type="Proteomes" id="UP000831460">
    <property type="component" value="Chromosome"/>
</dbReference>
<dbReference type="InterPro" id="IPR035069">
    <property type="entry name" value="TTHA1013/TTHA0281-like"/>
</dbReference>
<proteinExistence type="inferred from homology"/>
<dbReference type="InterPro" id="IPR038570">
    <property type="entry name" value="HicA_sf"/>
</dbReference>
<dbReference type="RefSeq" id="WP_243550782.1">
    <property type="nucleotide sequence ID" value="NZ_CP094532.1"/>
</dbReference>